<organism evidence="1 2">
    <name type="scientific">Hypoxylon rubiginosum</name>
    <dbReference type="NCBI Taxonomy" id="110542"/>
    <lineage>
        <taxon>Eukaryota</taxon>
        <taxon>Fungi</taxon>
        <taxon>Dikarya</taxon>
        <taxon>Ascomycota</taxon>
        <taxon>Pezizomycotina</taxon>
        <taxon>Sordariomycetes</taxon>
        <taxon>Xylariomycetidae</taxon>
        <taxon>Xylariales</taxon>
        <taxon>Hypoxylaceae</taxon>
        <taxon>Hypoxylon</taxon>
    </lineage>
</organism>
<comment type="caution">
    <text evidence="1">The sequence shown here is derived from an EMBL/GenBank/DDBJ whole genome shotgun (WGS) entry which is preliminary data.</text>
</comment>
<name>A0ACC0CIV6_9PEZI</name>
<evidence type="ECO:0000313" key="2">
    <source>
        <dbReference type="Proteomes" id="UP001497680"/>
    </source>
</evidence>
<protein>
    <submittedName>
        <fullName evidence="1">Amidohydrolase family protein</fullName>
    </submittedName>
</protein>
<dbReference type="Proteomes" id="UP001497680">
    <property type="component" value="Unassembled WGS sequence"/>
</dbReference>
<accession>A0ACC0CIV6</accession>
<proteinExistence type="predicted"/>
<dbReference type="EMBL" id="MU394455">
    <property type="protein sequence ID" value="KAI6080316.1"/>
    <property type="molecule type" value="Genomic_DNA"/>
</dbReference>
<reference evidence="1 2" key="1">
    <citation type="journal article" date="2022" name="New Phytol.">
        <title>Ecological generalism drives hyperdiversity of secondary metabolite gene clusters in xylarialean endophytes.</title>
        <authorList>
            <person name="Franco M.E.E."/>
            <person name="Wisecaver J.H."/>
            <person name="Arnold A.E."/>
            <person name="Ju Y.M."/>
            <person name="Slot J.C."/>
            <person name="Ahrendt S."/>
            <person name="Moore L.P."/>
            <person name="Eastman K.E."/>
            <person name="Scott K."/>
            <person name="Konkel Z."/>
            <person name="Mondo S.J."/>
            <person name="Kuo A."/>
            <person name="Hayes R.D."/>
            <person name="Haridas S."/>
            <person name="Andreopoulos B."/>
            <person name="Riley R."/>
            <person name="LaButti K."/>
            <person name="Pangilinan J."/>
            <person name="Lipzen A."/>
            <person name="Amirebrahimi M."/>
            <person name="Yan J."/>
            <person name="Adam C."/>
            <person name="Keymanesh K."/>
            <person name="Ng V."/>
            <person name="Louie K."/>
            <person name="Northen T."/>
            <person name="Drula E."/>
            <person name="Henrissat B."/>
            <person name="Hsieh H.M."/>
            <person name="Youens-Clark K."/>
            <person name="Lutzoni F."/>
            <person name="Miadlikowska J."/>
            <person name="Eastwood D.C."/>
            <person name="Hamelin R.C."/>
            <person name="Grigoriev I.V."/>
            <person name="U'Ren J.M."/>
        </authorList>
    </citation>
    <scope>NUCLEOTIDE SEQUENCE [LARGE SCALE GENOMIC DNA]</scope>
    <source>
        <strain evidence="1 2">ER1909</strain>
    </source>
</reference>
<sequence length="318" mass="35225">MLKRSLAILSIVVGSIAVAARVPEGTWDSHIHIIDPDNFPLDSDRDYTPKPATVDNCTEFQEGRGIKHAVVVLPSVYGTNNSVLLDALRYFDGQYRGIAVVDVETITDDELDELHDAGVRGLRINLESSNDTEKIISNVNAYVAIAKPRDWVVQLWVPLSAMVDLHPIIQSAGVTFVADHFAHAQVGSKTNNSVNTFDPYKSAGFPEVVDLVQRKLLFVKISAPYRNSKQDPLYEDMRVVAQTLIAAGPDMVVYGSDWPHVASEEGNGPGGPLVPSNYRDINDAALVEITKEWAGSEAQIQRLFVDNPRRLWQWYSED</sequence>
<evidence type="ECO:0000313" key="1">
    <source>
        <dbReference type="EMBL" id="KAI6080316.1"/>
    </source>
</evidence>
<gene>
    <name evidence="1" type="ORF">F4821DRAFT_251751</name>
</gene>
<keyword evidence="2" id="KW-1185">Reference proteome</keyword>